<evidence type="ECO:0000256" key="5">
    <source>
        <dbReference type="ARBA" id="ARBA00023136"/>
    </source>
</evidence>
<sequence>MKANINKFIEDFGFTRIVAVAFFLIVAILVPVLGLNTLTLYSQALVRIAMNGVLVLTMVPIMVCGAGMNFALPIGIICGLLGGLISLNMELTGFTGFFAAIIFSIPFSLVLGYLYGLLMNRVKGSEMMIATYVGFAMISIMCIVWLFIPLDNLILRMQMGRGVRKDVVLSDYWSQILDNFMVINIGGLTIPTGTFLFLFVLCFLVYLYMHSKTGMMMRAAGQNPGLAEANGINVDRMRIWGITLSTVLGGIGILVYAQSFGFLQFYDSPRMMSFSAVAAVLIGGASNKKASIFNVLFGVMVFQGLLTLSLPVANQILPESNISDIVRMIISNGIILYALGKGTGRK</sequence>
<protein>
    <submittedName>
        <fullName evidence="7">ABC transporter permease</fullName>
    </submittedName>
</protein>
<feature type="transmembrane region" description="Helical" evidence="6">
    <location>
        <begin position="292"/>
        <end position="313"/>
    </location>
</feature>
<feature type="transmembrane region" description="Helical" evidence="6">
    <location>
        <begin position="180"/>
        <end position="208"/>
    </location>
</feature>
<comment type="subcellular location">
    <subcellularLocation>
        <location evidence="1">Cell membrane</location>
        <topology evidence="1">Multi-pass membrane protein</topology>
    </subcellularLocation>
</comment>
<feature type="transmembrane region" description="Helical" evidence="6">
    <location>
        <begin position="239"/>
        <end position="257"/>
    </location>
</feature>
<evidence type="ECO:0000256" key="2">
    <source>
        <dbReference type="ARBA" id="ARBA00022475"/>
    </source>
</evidence>
<feature type="transmembrane region" description="Helical" evidence="6">
    <location>
        <begin position="95"/>
        <end position="117"/>
    </location>
</feature>
<comment type="caution">
    <text evidence="7">The sequence shown here is derived from an EMBL/GenBank/DDBJ whole genome shotgun (WGS) entry which is preliminary data.</text>
</comment>
<dbReference type="PANTHER" id="PTHR32196:SF15">
    <property type="entry name" value="SUGAR ABC TRANSPORTER PERMEASE PROTEIN"/>
    <property type="match status" value="1"/>
</dbReference>
<name>A0A9D2RLW2_9FIRM</name>
<feature type="transmembrane region" description="Helical" evidence="6">
    <location>
        <begin position="129"/>
        <end position="148"/>
    </location>
</feature>
<evidence type="ECO:0000256" key="3">
    <source>
        <dbReference type="ARBA" id="ARBA00022692"/>
    </source>
</evidence>
<organism evidence="7 8">
    <name type="scientific">Candidatus Enterocloster faecavium</name>
    <dbReference type="NCBI Taxonomy" id="2838560"/>
    <lineage>
        <taxon>Bacteria</taxon>
        <taxon>Bacillati</taxon>
        <taxon>Bacillota</taxon>
        <taxon>Clostridia</taxon>
        <taxon>Lachnospirales</taxon>
        <taxon>Lachnospiraceae</taxon>
        <taxon>Enterocloster</taxon>
    </lineage>
</organism>
<dbReference type="Proteomes" id="UP000886804">
    <property type="component" value="Unassembled WGS sequence"/>
</dbReference>
<dbReference type="GO" id="GO:0022857">
    <property type="term" value="F:transmembrane transporter activity"/>
    <property type="evidence" value="ECO:0007669"/>
    <property type="project" value="InterPro"/>
</dbReference>
<evidence type="ECO:0000256" key="1">
    <source>
        <dbReference type="ARBA" id="ARBA00004651"/>
    </source>
</evidence>
<evidence type="ECO:0000313" key="8">
    <source>
        <dbReference type="Proteomes" id="UP000886804"/>
    </source>
</evidence>
<gene>
    <name evidence="7" type="ORF">H9716_11490</name>
</gene>
<feature type="transmembrane region" description="Helical" evidence="6">
    <location>
        <begin position="44"/>
        <end position="63"/>
    </location>
</feature>
<reference evidence="7" key="2">
    <citation type="submission" date="2021-04" db="EMBL/GenBank/DDBJ databases">
        <authorList>
            <person name="Gilroy R."/>
        </authorList>
    </citation>
    <scope>NUCLEOTIDE SEQUENCE</scope>
    <source>
        <strain evidence="7">CHK188-4685</strain>
    </source>
</reference>
<accession>A0A9D2RLW2</accession>
<dbReference type="InterPro" id="IPR001851">
    <property type="entry name" value="ABC_transp_permease"/>
</dbReference>
<feature type="transmembrane region" description="Helical" evidence="6">
    <location>
        <begin position="325"/>
        <end position="340"/>
    </location>
</feature>
<keyword evidence="4 6" id="KW-1133">Transmembrane helix</keyword>
<evidence type="ECO:0000256" key="6">
    <source>
        <dbReference type="SAM" id="Phobius"/>
    </source>
</evidence>
<dbReference type="PANTHER" id="PTHR32196">
    <property type="entry name" value="ABC TRANSPORTER PERMEASE PROTEIN YPHD-RELATED-RELATED"/>
    <property type="match status" value="1"/>
</dbReference>
<dbReference type="GO" id="GO:0005886">
    <property type="term" value="C:plasma membrane"/>
    <property type="evidence" value="ECO:0007669"/>
    <property type="project" value="UniProtKB-SubCell"/>
</dbReference>
<dbReference type="EMBL" id="DWYS01000137">
    <property type="protein sequence ID" value="HJB08465.1"/>
    <property type="molecule type" value="Genomic_DNA"/>
</dbReference>
<dbReference type="Pfam" id="PF02653">
    <property type="entry name" value="BPD_transp_2"/>
    <property type="match status" value="1"/>
</dbReference>
<reference evidence="7" key="1">
    <citation type="journal article" date="2021" name="PeerJ">
        <title>Extensive microbial diversity within the chicken gut microbiome revealed by metagenomics and culture.</title>
        <authorList>
            <person name="Gilroy R."/>
            <person name="Ravi A."/>
            <person name="Getino M."/>
            <person name="Pursley I."/>
            <person name="Horton D.L."/>
            <person name="Alikhan N.F."/>
            <person name="Baker D."/>
            <person name="Gharbi K."/>
            <person name="Hall N."/>
            <person name="Watson M."/>
            <person name="Adriaenssens E.M."/>
            <person name="Foster-Nyarko E."/>
            <person name="Jarju S."/>
            <person name="Secka A."/>
            <person name="Antonio M."/>
            <person name="Oren A."/>
            <person name="Chaudhuri R.R."/>
            <person name="La Ragione R."/>
            <person name="Hildebrand F."/>
            <person name="Pallen M.J."/>
        </authorList>
    </citation>
    <scope>NUCLEOTIDE SEQUENCE</scope>
    <source>
        <strain evidence="7">CHK188-4685</strain>
    </source>
</reference>
<feature type="transmembrane region" description="Helical" evidence="6">
    <location>
        <begin position="12"/>
        <end position="32"/>
    </location>
</feature>
<feature type="transmembrane region" description="Helical" evidence="6">
    <location>
        <begin position="70"/>
        <end position="89"/>
    </location>
</feature>
<keyword evidence="3 6" id="KW-0812">Transmembrane</keyword>
<evidence type="ECO:0000256" key="4">
    <source>
        <dbReference type="ARBA" id="ARBA00022989"/>
    </source>
</evidence>
<evidence type="ECO:0000313" key="7">
    <source>
        <dbReference type="EMBL" id="HJB08465.1"/>
    </source>
</evidence>
<feature type="transmembrane region" description="Helical" evidence="6">
    <location>
        <begin position="269"/>
        <end position="285"/>
    </location>
</feature>
<keyword evidence="5 6" id="KW-0472">Membrane</keyword>
<dbReference type="AlphaFoldDB" id="A0A9D2RLW2"/>
<proteinExistence type="predicted"/>
<keyword evidence="2" id="KW-1003">Cell membrane</keyword>